<keyword evidence="5" id="KW-1185">Reference proteome</keyword>
<dbReference type="InterPro" id="IPR009081">
    <property type="entry name" value="PP-bd_ACP"/>
</dbReference>
<dbReference type="Pfam" id="PF00550">
    <property type="entry name" value="PP-binding"/>
    <property type="match status" value="1"/>
</dbReference>
<dbReference type="EMBL" id="CP055902">
    <property type="protein sequence ID" value="QKX62441.1"/>
    <property type="molecule type" value="Genomic_DNA"/>
</dbReference>
<dbReference type="InterPro" id="IPR013087">
    <property type="entry name" value="Znf_C2H2_type"/>
</dbReference>
<dbReference type="GeneID" id="55997085"/>
<dbReference type="AlphaFoldDB" id="A0A7H8R9L8"/>
<dbReference type="PROSITE" id="PS50075">
    <property type="entry name" value="CARRIER"/>
    <property type="match status" value="1"/>
</dbReference>
<dbReference type="PANTHER" id="PTHR35391:SF7">
    <property type="entry name" value="C2H2-TYPE DOMAIN-CONTAINING PROTEIN"/>
    <property type="match status" value="1"/>
</dbReference>
<dbReference type="Gene3D" id="1.10.1200.10">
    <property type="entry name" value="ACP-like"/>
    <property type="match status" value="1"/>
</dbReference>
<dbReference type="GO" id="GO:0031177">
    <property type="term" value="F:phosphopantetheine binding"/>
    <property type="evidence" value="ECO:0007669"/>
    <property type="project" value="InterPro"/>
</dbReference>
<evidence type="ECO:0000256" key="1">
    <source>
        <dbReference type="ARBA" id="ARBA00022450"/>
    </source>
</evidence>
<dbReference type="RefSeq" id="XP_035348615.1">
    <property type="nucleotide sequence ID" value="XM_035492722.1"/>
</dbReference>
<feature type="domain" description="Carrier" evidence="3">
    <location>
        <begin position="547"/>
        <end position="623"/>
    </location>
</feature>
<evidence type="ECO:0000313" key="5">
    <source>
        <dbReference type="Proteomes" id="UP000509510"/>
    </source>
</evidence>
<gene>
    <name evidence="4" type="ORF">TRUGW13939_09602</name>
</gene>
<dbReference type="OrthoDB" id="5365701at2759"/>
<protein>
    <recommendedName>
        <fullName evidence="3">Carrier domain-containing protein</fullName>
    </recommendedName>
</protein>
<evidence type="ECO:0000313" key="4">
    <source>
        <dbReference type="EMBL" id="QKX62441.1"/>
    </source>
</evidence>
<dbReference type="KEGG" id="trg:TRUGW13939_09602"/>
<dbReference type="InterPro" id="IPR020806">
    <property type="entry name" value="PKS_PP-bd"/>
</dbReference>
<dbReference type="SUPFAM" id="SSF47336">
    <property type="entry name" value="ACP-like"/>
    <property type="match status" value="1"/>
</dbReference>
<organism evidence="4 5">
    <name type="scientific">Talaromyces rugulosus</name>
    <name type="common">Penicillium rugulosum</name>
    <dbReference type="NCBI Taxonomy" id="121627"/>
    <lineage>
        <taxon>Eukaryota</taxon>
        <taxon>Fungi</taxon>
        <taxon>Dikarya</taxon>
        <taxon>Ascomycota</taxon>
        <taxon>Pezizomycotina</taxon>
        <taxon>Eurotiomycetes</taxon>
        <taxon>Eurotiomycetidae</taxon>
        <taxon>Eurotiales</taxon>
        <taxon>Trichocomaceae</taxon>
        <taxon>Talaromyces</taxon>
        <taxon>Talaromyces sect. Islandici</taxon>
    </lineage>
</organism>
<dbReference type="SMART" id="SM00823">
    <property type="entry name" value="PKS_PP"/>
    <property type="match status" value="1"/>
</dbReference>
<keyword evidence="1" id="KW-0596">Phosphopantetheine</keyword>
<evidence type="ECO:0000259" key="3">
    <source>
        <dbReference type="PROSITE" id="PS50075"/>
    </source>
</evidence>
<proteinExistence type="predicted"/>
<dbReference type="PANTHER" id="PTHR35391">
    <property type="entry name" value="C2H2-TYPE DOMAIN-CONTAINING PROTEIN-RELATED"/>
    <property type="match status" value="1"/>
</dbReference>
<dbReference type="InterPro" id="IPR036736">
    <property type="entry name" value="ACP-like_sf"/>
</dbReference>
<keyword evidence="2" id="KW-0597">Phosphoprotein</keyword>
<sequence length="625" mass="70540">MSEPPTIFNSAIACREIFRTATKFSRLMRQEWAENRLADFNLWTAGSGASTTGKTSLDHRLQANQETHIIIVNLLCMLRILIEKCIKEASATEENASELSSGELSRIKDVEDSLNQLSRLTVAIRKAGVRSRLQKAESSFNPENSQISSLRRHLELLLLIHPEKHGSSESSRNQLDAARLTPIQSRLIDANLKRRNRFLYAQRHAQKLEINSKKQDDRPSAPVVVVKSQQPQQEIILTENPRAQSTTTATVVDEQILIPPKAASTTTVVSVTSSRISYPKPPPIHDDQIIFTCPCCCQSLPTTVARGSHWKKHLMGDILPYTCIFEDCAQADKFYNTKATWLNHMEMEHGGSEQWVCLACSQKSLNVTFREPVDFTAHLEQEHSKIKPQQIPMLLSTWRRKVPLKISACPLCGFEDNDQNFVLDHVAEHIHSFSLRSLPLPPGEGIEEDRDEGEEDYSSYFKQYPYFDVDSSRSELSSSLSKRSSLGTDTGSFAGFNYREADSSDYQQEELMEYFLEIPSLARISDEPESSLRTLQIMIDLGADSAELVKICVEVLSAQFSKILQLGDEVDPGKPLTAYGIDSLEGMELQHWIRHNMEVELLTFDIINENSLITLSEKIVSKLLK</sequence>
<dbReference type="Proteomes" id="UP000509510">
    <property type="component" value="Chromosome V"/>
</dbReference>
<accession>A0A7H8R9L8</accession>
<name>A0A7H8R9L8_TALRU</name>
<reference evidence="5" key="1">
    <citation type="submission" date="2020-06" db="EMBL/GenBank/DDBJ databases">
        <title>A chromosome-scale genome assembly of Talaromyces rugulosus W13939.</title>
        <authorList>
            <person name="Wang B."/>
            <person name="Guo L."/>
            <person name="Ye K."/>
            <person name="Wang L."/>
        </authorList>
    </citation>
    <scope>NUCLEOTIDE SEQUENCE [LARGE SCALE GENOMIC DNA]</scope>
    <source>
        <strain evidence="5">W13939</strain>
    </source>
</reference>
<dbReference type="SMART" id="SM00355">
    <property type="entry name" value="ZnF_C2H2"/>
    <property type="match status" value="4"/>
</dbReference>
<evidence type="ECO:0000256" key="2">
    <source>
        <dbReference type="ARBA" id="ARBA00022553"/>
    </source>
</evidence>